<feature type="domain" description="AAA+ ATPase" evidence="18">
    <location>
        <begin position="169"/>
        <end position="305"/>
    </location>
</feature>
<dbReference type="Pfam" id="PF17862">
    <property type="entry name" value="AAA_lid_3"/>
    <property type="match status" value="1"/>
</dbReference>
<keyword evidence="8 15" id="KW-0547">Nucleotide-binding</keyword>
<dbReference type="GO" id="GO:0016887">
    <property type="term" value="F:ATP hydrolysis activity"/>
    <property type="evidence" value="ECO:0007669"/>
    <property type="project" value="InterPro"/>
</dbReference>
<dbReference type="ExpressionAtlas" id="A0A0Q3GM61">
    <property type="expression patterns" value="baseline"/>
</dbReference>
<dbReference type="Gene3D" id="1.20.58.760">
    <property type="entry name" value="Peptidase M41"/>
    <property type="match status" value="1"/>
</dbReference>
<dbReference type="GO" id="GO:0006508">
    <property type="term" value="P:proteolysis"/>
    <property type="evidence" value="ECO:0000318"/>
    <property type="project" value="GO_Central"/>
</dbReference>
<dbReference type="InterPro" id="IPR000642">
    <property type="entry name" value="Peptidase_M41"/>
</dbReference>
<sequence length="581" mass="63019">MAWFLAFSKAAGSVLGELHERYLPSFVGQRVRALHSQLPREFNSSDPERVLVENFERQISTPSALSEYVKALVCVELRNQAEKGQAWKLLWSTFGTVATTVVVVLATLVVVALVTEDYGESDDLKQVEASDLGTRFSDVMGVDEAKAELEDVVEYLRDSQRFTRLGAKLPKGVLLVGPPGTGKTMLARAVAGEVGVPFFACSGSDFEEVYTGVGAKRVRELFSAAKKVSPCIIFIDEIDAIGGRRKAEDSTWERHTLNKLLSEMDGFKQNDGIIVIGATNIPESLDKALLRPGRLDRQIHVPMPDLEGRRQILEACLSKVLQANGVNAMTIARGTPGFSGADLANLVNDAALKAAKDGAEAVAMHHIDYAKDRITMGSERKSATIPYKCSKNTAYHEGGHALVAIHTDGADPIEKATIVPRGNALGMVTQLPEEGEEYQVSRKKMLATLDVLMGGLVAEELILGESEVTSGASSDLSKATQLAKEMVSKYGMSGRIGPVSYDYDNRGKAAAMSEWTQALVDEEVKELLDKAYKNAKKILTEHNKELHALAKALLEHKTLTADQIMKLVSSVGQVDGSDNSE</sequence>
<organism evidence="19">
    <name type="scientific">Brachypodium distachyon</name>
    <name type="common">Purple false brome</name>
    <name type="synonym">Trachynia distachya</name>
    <dbReference type="NCBI Taxonomy" id="15368"/>
    <lineage>
        <taxon>Eukaryota</taxon>
        <taxon>Viridiplantae</taxon>
        <taxon>Streptophyta</taxon>
        <taxon>Embryophyta</taxon>
        <taxon>Tracheophyta</taxon>
        <taxon>Spermatophyta</taxon>
        <taxon>Magnoliopsida</taxon>
        <taxon>Liliopsida</taxon>
        <taxon>Poales</taxon>
        <taxon>Poaceae</taxon>
        <taxon>BOP clade</taxon>
        <taxon>Pooideae</taxon>
        <taxon>Stipodae</taxon>
        <taxon>Brachypodieae</taxon>
        <taxon>Brachypodium</taxon>
    </lineage>
</organism>
<keyword evidence="11 15" id="KW-0067">ATP-binding</keyword>
<dbReference type="OrthoDB" id="675805at2759"/>
<dbReference type="GO" id="GO:0004222">
    <property type="term" value="F:metalloendopeptidase activity"/>
    <property type="evidence" value="ECO:0007669"/>
    <property type="project" value="InterPro"/>
</dbReference>
<keyword evidence="17" id="KW-0812">Transmembrane</keyword>
<comment type="similarity">
    <text evidence="15">Belongs to the AAA ATPase family.</text>
</comment>
<dbReference type="Pfam" id="PF01434">
    <property type="entry name" value="Peptidase_M41"/>
    <property type="match status" value="1"/>
</dbReference>
<evidence type="ECO:0000256" key="16">
    <source>
        <dbReference type="SAM" id="Coils"/>
    </source>
</evidence>
<evidence type="ECO:0000256" key="1">
    <source>
        <dbReference type="ARBA" id="ARBA00001947"/>
    </source>
</evidence>
<keyword evidence="13" id="KW-0482">Metalloprotease</keyword>
<dbReference type="PANTHER" id="PTHR23076">
    <property type="entry name" value="METALLOPROTEASE M41 FTSH"/>
    <property type="match status" value="1"/>
</dbReference>
<keyword evidence="21" id="KW-1185">Reference proteome</keyword>
<dbReference type="GO" id="GO:0016020">
    <property type="term" value="C:membrane"/>
    <property type="evidence" value="ECO:0007669"/>
    <property type="project" value="InterPro"/>
</dbReference>
<evidence type="ECO:0000313" key="21">
    <source>
        <dbReference type="Proteomes" id="UP000008810"/>
    </source>
</evidence>
<feature type="coiled-coil region" evidence="16">
    <location>
        <begin position="525"/>
        <end position="552"/>
    </location>
</feature>
<evidence type="ECO:0000256" key="6">
    <source>
        <dbReference type="ARBA" id="ARBA00022670"/>
    </source>
</evidence>
<keyword evidence="9" id="KW-0378">Hydrolase</keyword>
<dbReference type="GO" id="GO:0005739">
    <property type="term" value="C:mitochondrion"/>
    <property type="evidence" value="ECO:0007669"/>
    <property type="project" value="UniProtKB-SubCell"/>
</dbReference>
<dbReference type="Gene3D" id="3.40.50.300">
    <property type="entry name" value="P-loop containing nucleotide triphosphate hydrolases"/>
    <property type="match status" value="1"/>
</dbReference>
<dbReference type="SMART" id="SM00382">
    <property type="entry name" value="AAA"/>
    <property type="match status" value="1"/>
</dbReference>
<dbReference type="InterPro" id="IPR037219">
    <property type="entry name" value="Peptidase_M41-like"/>
</dbReference>
<evidence type="ECO:0000256" key="12">
    <source>
        <dbReference type="ARBA" id="ARBA00022946"/>
    </source>
</evidence>
<evidence type="ECO:0000313" key="19">
    <source>
        <dbReference type="EMBL" id="KQK12216.1"/>
    </source>
</evidence>
<keyword evidence="17" id="KW-1133">Transmembrane helix</keyword>
<dbReference type="InterPro" id="IPR041569">
    <property type="entry name" value="AAA_lid_3"/>
</dbReference>
<dbReference type="PROSITE" id="PS00674">
    <property type="entry name" value="AAA"/>
    <property type="match status" value="1"/>
</dbReference>
<evidence type="ECO:0000256" key="2">
    <source>
        <dbReference type="ARBA" id="ARBA00003497"/>
    </source>
</evidence>
<dbReference type="InterPro" id="IPR005936">
    <property type="entry name" value="FtsH"/>
</dbReference>
<dbReference type="InterPro" id="IPR027417">
    <property type="entry name" value="P-loop_NTPase"/>
</dbReference>
<evidence type="ECO:0000313" key="20">
    <source>
        <dbReference type="EnsemblPlants" id="KQK12216"/>
    </source>
</evidence>
<evidence type="ECO:0000256" key="11">
    <source>
        <dbReference type="ARBA" id="ARBA00022840"/>
    </source>
</evidence>
<dbReference type="EnsemblPlants" id="KQK12216">
    <property type="protein sequence ID" value="KQK12216"/>
    <property type="gene ID" value="BRADI_1g02240v3"/>
</dbReference>
<keyword evidence="7" id="KW-0479">Metal-binding</keyword>
<evidence type="ECO:0000256" key="5">
    <source>
        <dbReference type="ARBA" id="ARBA00010550"/>
    </source>
</evidence>
<dbReference type="CDD" id="cd19501">
    <property type="entry name" value="RecA-like_FtsH"/>
    <property type="match status" value="1"/>
</dbReference>
<dbReference type="SUPFAM" id="SSF140990">
    <property type="entry name" value="FtsH protease domain-like"/>
    <property type="match status" value="1"/>
</dbReference>
<evidence type="ECO:0000256" key="14">
    <source>
        <dbReference type="ARBA" id="ARBA00023128"/>
    </source>
</evidence>
<protein>
    <recommendedName>
        <fullName evidence="18">AAA+ ATPase domain-containing protein</fullName>
    </recommendedName>
</protein>
<evidence type="ECO:0000256" key="4">
    <source>
        <dbReference type="ARBA" id="ARBA00010044"/>
    </source>
</evidence>
<reference evidence="20" key="3">
    <citation type="submission" date="2018-08" db="UniProtKB">
        <authorList>
            <consortium name="EnsemblPlants"/>
        </authorList>
    </citation>
    <scope>IDENTIFICATION</scope>
    <source>
        <strain evidence="20">cv. Bd21</strain>
    </source>
</reference>
<keyword evidence="17" id="KW-0472">Membrane</keyword>
<comment type="subcellular location">
    <subcellularLocation>
        <location evidence="3">Mitochondrion</location>
    </subcellularLocation>
</comment>
<dbReference type="InterPro" id="IPR003959">
    <property type="entry name" value="ATPase_AAA_core"/>
</dbReference>
<dbReference type="GO" id="GO:0046872">
    <property type="term" value="F:metal ion binding"/>
    <property type="evidence" value="ECO:0007669"/>
    <property type="project" value="UniProtKB-KW"/>
</dbReference>
<dbReference type="GO" id="GO:0004176">
    <property type="term" value="F:ATP-dependent peptidase activity"/>
    <property type="evidence" value="ECO:0000318"/>
    <property type="project" value="GO_Central"/>
</dbReference>
<dbReference type="GO" id="GO:0005524">
    <property type="term" value="F:ATP binding"/>
    <property type="evidence" value="ECO:0007669"/>
    <property type="project" value="UniProtKB-KW"/>
</dbReference>
<keyword evidence="6" id="KW-0645">Protease</keyword>
<evidence type="ECO:0000256" key="17">
    <source>
        <dbReference type="SAM" id="Phobius"/>
    </source>
</evidence>
<dbReference type="FunFam" id="1.10.8.60:FF:000001">
    <property type="entry name" value="ATP-dependent zinc metalloprotease FtsH"/>
    <property type="match status" value="1"/>
</dbReference>
<evidence type="ECO:0000256" key="7">
    <source>
        <dbReference type="ARBA" id="ARBA00022723"/>
    </source>
</evidence>
<dbReference type="InterPro" id="IPR003593">
    <property type="entry name" value="AAA+_ATPase"/>
</dbReference>
<keyword evidence="14" id="KW-0496">Mitochondrion</keyword>
<dbReference type="InParanoid" id="A0A0Q3GM61"/>
<dbReference type="HAMAP" id="MF_01458">
    <property type="entry name" value="FtsH"/>
    <property type="match status" value="1"/>
</dbReference>
<keyword evidence="16" id="KW-0175">Coiled coil</keyword>
<evidence type="ECO:0000256" key="10">
    <source>
        <dbReference type="ARBA" id="ARBA00022833"/>
    </source>
</evidence>
<evidence type="ECO:0000256" key="9">
    <source>
        <dbReference type="ARBA" id="ARBA00022801"/>
    </source>
</evidence>
<keyword evidence="12" id="KW-0809">Transit peptide</keyword>
<evidence type="ECO:0000256" key="13">
    <source>
        <dbReference type="ARBA" id="ARBA00023049"/>
    </source>
</evidence>
<dbReference type="FunFam" id="3.40.50.300:FF:000175">
    <property type="entry name" value="ATP-dependent zinc metalloprotease FTSH 4"/>
    <property type="match status" value="1"/>
</dbReference>
<dbReference type="FunFam" id="1.20.58.760:FF:000002">
    <property type="entry name" value="ATP-dependent zinc metalloprotease FtsH"/>
    <property type="match status" value="1"/>
</dbReference>
<reference evidence="19 20" key="1">
    <citation type="journal article" date="2010" name="Nature">
        <title>Genome sequencing and analysis of the model grass Brachypodium distachyon.</title>
        <authorList>
            <consortium name="International Brachypodium Initiative"/>
        </authorList>
    </citation>
    <scope>NUCLEOTIDE SEQUENCE [LARGE SCALE GENOMIC DNA]</scope>
    <source>
        <strain evidence="19 20">Bd21</strain>
    </source>
</reference>
<dbReference type="NCBIfam" id="TIGR01241">
    <property type="entry name" value="FtsH_fam"/>
    <property type="match status" value="1"/>
</dbReference>
<dbReference type="Gene3D" id="1.10.8.60">
    <property type="match status" value="1"/>
</dbReference>
<dbReference type="Pfam" id="PF00004">
    <property type="entry name" value="AAA"/>
    <property type="match status" value="1"/>
</dbReference>
<dbReference type="AlphaFoldDB" id="A0A0Q3GM61"/>
<evidence type="ECO:0000256" key="3">
    <source>
        <dbReference type="ARBA" id="ARBA00004173"/>
    </source>
</evidence>
<accession>A0A0Q3GM61</accession>
<dbReference type="GO" id="GO:0045037">
    <property type="term" value="P:protein import into chloroplast stroma"/>
    <property type="evidence" value="ECO:0000318"/>
    <property type="project" value="GO_Central"/>
</dbReference>
<evidence type="ECO:0000259" key="18">
    <source>
        <dbReference type="SMART" id="SM00382"/>
    </source>
</evidence>
<evidence type="ECO:0000256" key="8">
    <source>
        <dbReference type="ARBA" id="ARBA00022741"/>
    </source>
</evidence>
<dbReference type="SUPFAM" id="SSF52540">
    <property type="entry name" value="P-loop containing nucleoside triphosphate hydrolases"/>
    <property type="match status" value="1"/>
</dbReference>
<dbReference type="Gramene" id="KQK12216">
    <property type="protein sequence ID" value="KQK12216"/>
    <property type="gene ID" value="BRADI_1g02240v3"/>
</dbReference>
<evidence type="ECO:0000256" key="15">
    <source>
        <dbReference type="RuleBase" id="RU003651"/>
    </source>
</evidence>
<feature type="transmembrane region" description="Helical" evidence="17">
    <location>
        <begin position="89"/>
        <end position="114"/>
    </location>
</feature>
<gene>
    <name evidence="19" type="ORF">BRADI_1g02240v3</name>
</gene>
<reference evidence="19" key="2">
    <citation type="submission" date="2017-06" db="EMBL/GenBank/DDBJ databases">
        <title>WGS assembly of Brachypodium distachyon.</title>
        <authorList>
            <consortium name="The International Brachypodium Initiative"/>
            <person name="Lucas S."/>
            <person name="Harmon-Smith M."/>
            <person name="Lail K."/>
            <person name="Tice H."/>
            <person name="Grimwood J."/>
            <person name="Bruce D."/>
            <person name="Barry K."/>
            <person name="Shu S."/>
            <person name="Lindquist E."/>
            <person name="Wang M."/>
            <person name="Pitluck S."/>
            <person name="Vogel J.P."/>
            <person name="Garvin D.F."/>
            <person name="Mockler T.C."/>
            <person name="Schmutz J."/>
            <person name="Rokhsar D."/>
            <person name="Bevan M.W."/>
        </authorList>
    </citation>
    <scope>NUCLEOTIDE SEQUENCE</scope>
    <source>
        <strain evidence="19">Bd21</strain>
    </source>
</reference>
<keyword evidence="10" id="KW-0862">Zinc</keyword>
<comment type="function">
    <text evidence="2">Probable ATP-dependent zinc metallopeptidase.</text>
</comment>
<dbReference type="PANTHER" id="PTHR23076:SF134">
    <property type="entry name" value="AAA+ ATPASE DOMAIN-CONTAINING PROTEIN"/>
    <property type="match status" value="1"/>
</dbReference>
<comment type="similarity">
    <text evidence="4">In the C-terminal section; belongs to the peptidase M41 family.</text>
</comment>
<dbReference type="InterPro" id="IPR003960">
    <property type="entry name" value="ATPase_AAA_CS"/>
</dbReference>
<comment type="cofactor">
    <cofactor evidence="1">
        <name>Zn(2+)</name>
        <dbReference type="ChEBI" id="CHEBI:29105"/>
    </cofactor>
</comment>
<dbReference type="EMBL" id="CM000880">
    <property type="protein sequence ID" value="KQK12216.1"/>
    <property type="molecule type" value="Genomic_DNA"/>
</dbReference>
<name>A0A0Q3GM61_BRADI</name>
<comment type="similarity">
    <text evidence="5">In the N-terminal section; belongs to the AAA ATPase family.</text>
</comment>
<dbReference type="GO" id="GO:0009507">
    <property type="term" value="C:chloroplast"/>
    <property type="evidence" value="ECO:0000318"/>
    <property type="project" value="GO_Central"/>
</dbReference>
<dbReference type="Proteomes" id="UP000008810">
    <property type="component" value="Chromosome 1"/>
</dbReference>
<dbReference type="STRING" id="15368.A0A0Q3GM61"/>
<proteinExistence type="inferred from homology"/>